<gene>
    <name evidence="1" type="ORF">S01H1_54951</name>
</gene>
<organism evidence="1">
    <name type="scientific">marine sediment metagenome</name>
    <dbReference type="NCBI Taxonomy" id="412755"/>
    <lineage>
        <taxon>unclassified sequences</taxon>
        <taxon>metagenomes</taxon>
        <taxon>ecological metagenomes</taxon>
    </lineage>
</organism>
<name>X0X8N9_9ZZZZ</name>
<comment type="caution">
    <text evidence="1">The sequence shown here is derived from an EMBL/GenBank/DDBJ whole genome shotgun (WGS) entry which is preliminary data.</text>
</comment>
<evidence type="ECO:0000313" key="1">
    <source>
        <dbReference type="EMBL" id="GAG21336.1"/>
    </source>
</evidence>
<reference evidence="1" key="1">
    <citation type="journal article" date="2014" name="Front. Microbiol.">
        <title>High frequency of phylogenetically diverse reductive dehalogenase-homologous genes in deep subseafloor sedimentary metagenomes.</title>
        <authorList>
            <person name="Kawai M."/>
            <person name="Futagami T."/>
            <person name="Toyoda A."/>
            <person name="Takaki Y."/>
            <person name="Nishi S."/>
            <person name="Hori S."/>
            <person name="Arai W."/>
            <person name="Tsubouchi T."/>
            <person name="Morono Y."/>
            <person name="Uchiyama I."/>
            <person name="Ito T."/>
            <person name="Fujiyama A."/>
            <person name="Inagaki F."/>
            <person name="Takami H."/>
        </authorList>
    </citation>
    <scope>NUCLEOTIDE SEQUENCE</scope>
    <source>
        <strain evidence="1">Expedition CK06-06</strain>
    </source>
</reference>
<protein>
    <submittedName>
        <fullName evidence="1">Uncharacterized protein</fullName>
    </submittedName>
</protein>
<proteinExistence type="predicted"/>
<dbReference type="EMBL" id="BARS01035684">
    <property type="protein sequence ID" value="GAG21336.1"/>
    <property type="molecule type" value="Genomic_DNA"/>
</dbReference>
<accession>X0X8N9</accession>
<dbReference type="AlphaFoldDB" id="X0X8N9"/>
<sequence>MKVNDEDVEILKAFIDIVVKYENELPPDMLEELEKLLSAD</sequence>